<keyword evidence="1" id="KW-0472">Membrane</keyword>
<dbReference type="EMBL" id="JBAHYK010000045">
    <property type="protein sequence ID" value="KAL0579874.1"/>
    <property type="molecule type" value="Genomic_DNA"/>
</dbReference>
<accession>A0ABR3FWW1</accession>
<evidence type="ECO:0000313" key="4">
    <source>
        <dbReference type="Proteomes" id="UP001465976"/>
    </source>
</evidence>
<feature type="signal peptide" evidence="2">
    <location>
        <begin position="1"/>
        <end position="21"/>
    </location>
</feature>
<evidence type="ECO:0000256" key="1">
    <source>
        <dbReference type="SAM" id="Phobius"/>
    </source>
</evidence>
<gene>
    <name evidence="3" type="ORF">V5O48_002121</name>
</gene>
<comment type="caution">
    <text evidence="3">The sequence shown here is derived from an EMBL/GenBank/DDBJ whole genome shotgun (WGS) entry which is preliminary data.</text>
</comment>
<sequence>MSLFAATLLTLVPCLVNTVYAFKLDSLGMAYSSELEAAITLAVCNLLVVVTSFYRYFSRERAVEIYVRPASSCGMDRDPAAPTVTVDTRISFTDLYSLNSAGLQLTSVQSEQIKTAS</sequence>
<protein>
    <submittedName>
        <fullName evidence="3">Uncharacterized protein</fullName>
    </submittedName>
</protein>
<dbReference type="Proteomes" id="UP001465976">
    <property type="component" value="Unassembled WGS sequence"/>
</dbReference>
<keyword evidence="1" id="KW-0812">Transmembrane</keyword>
<reference evidence="3 4" key="1">
    <citation type="submission" date="2024-02" db="EMBL/GenBank/DDBJ databases">
        <title>A draft genome for the cacao thread blight pathogen Marasmius crinis-equi.</title>
        <authorList>
            <person name="Cohen S.P."/>
            <person name="Baruah I.K."/>
            <person name="Amoako-Attah I."/>
            <person name="Bukari Y."/>
            <person name="Meinhardt L.W."/>
            <person name="Bailey B.A."/>
        </authorList>
    </citation>
    <scope>NUCLEOTIDE SEQUENCE [LARGE SCALE GENOMIC DNA]</scope>
    <source>
        <strain evidence="3 4">GH-76</strain>
    </source>
</reference>
<keyword evidence="2" id="KW-0732">Signal</keyword>
<feature type="transmembrane region" description="Helical" evidence="1">
    <location>
        <begin position="37"/>
        <end position="57"/>
    </location>
</feature>
<organism evidence="3 4">
    <name type="scientific">Marasmius crinis-equi</name>
    <dbReference type="NCBI Taxonomy" id="585013"/>
    <lineage>
        <taxon>Eukaryota</taxon>
        <taxon>Fungi</taxon>
        <taxon>Dikarya</taxon>
        <taxon>Basidiomycota</taxon>
        <taxon>Agaricomycotina</taxon>
        <taxon>Agaricomycetes</taxon>
        <taxon>Agaricomycetidae</taxon>
        <taxon>Agaricales</taxon>
        <taxon>Marasmiineae</taxon>
        <taxon>Marasmiaceae</taxon>
        <taxon>Marasmius</taxon>
    </lineage>
</organism>
<evidence type="ECO:0000313" key="3">
    <source>
        <dbReference type="EMBL" id="KAL0579874.1"/>
    </source>
</evidence>
<feature type="chain" id="PRO_5047522461" evidence="2">
    <location>
        <begin position="22"/>
        <end position="117"/>
    </location>
</feature>
<proteinExistence type="predicted"/>
<evidence type="ECO:0000256" key="2">
    <source>
        <dbReference type="SAM" id="SignalP"/>
    </source>
</evidence>
<keyword evidence="1" id="KW-1133">Transmembrane helix</keyword>
<keyword evidence="4" id="KW-1185">Reference proteome</keyword>
<name>A0ABR3FWW1_9AGAR</name>